<evidence type="ECO:0000256" key="7">
    <source>
        <dbReference type="ARBA" id="ARBA00022490"/>
    </source>
</evidence>
<comment type="cofactor">
    <cofactor evidence="1">
        <name>pyridoxal 5'-phosphate</name>
        <dbReference type="ChEBI" id="CHEBI:597326"/>
    </cofactor>
</comment>
<gene>
    <name evidence="12" type="primary">CHA1</name>
    <name evidence="12" type="ORF">BN1211_0387</name>
</gene>
<evidence type="ECO:0000256" key="9">
    <source>
        <dbReference type="ARBA" id="ARBA00023239"/>
    </source>
</evidence>
<comment type="similarity">
    <text evidence="4">Belongs to the serine/threonine dehydratase family.</text>
</comment>
<dbReference type="GO" id="GO:0006565">
    <property type="term" value="P:L-serine catabolic process"/>
    <property type="evidence" value="ECO:0007669"/>
    <property type="project" value="TreeGrafter"/>
</dbReference>
<keyword evidence="6" id="KW-0312">Gluconeogenesis</keyword>
<dbReference type="Pfam" id="PF00291">
    <property type="entry name" value="PALP"/>
    <property type="match status" value="1"/>
</dbReference>
<keyword evidence="8" id="KW-0663">Pyridoxal phosphate</keyword>
<dbReference type="PANTHER" id="PTHR48078">
    <property type="entry name" value="THREONINE DEHYDRATASE, MITOCHONDRIAL-RELATED"/>
    <property type="match status" value="1"/>
</dbReference>
<comment type="subcellular location">
    <subcellularLocation>
        <location evidence="2">Cytoplasm</location>
    </subcellularLocation>
</comment>
<dbReference type="EC" id="4.3.1.17" evidence="5"/>
<dbReference type="AlphaFoldDB" id="A0A0H5BYE4"/>
<evidence type="ECO:0000256" key="5">
    <source>
        <dbReference type="ARBA" id="ARBA00012093"/>
    </source>
</evidence>
<comment type="catalytic activity">
    <reaction evidence="10">
        <text>L-serine = pyruvate + NH4(+)</text>
        <dbReference type="Rhea" id="RHEA:19169"/>
        <dbReference type="ChEBI" id="CHEBI:15361"/>
        <dbReference type="ChEBI" id="CHEBI:28938"/>
        <dbReference type="ChEBI" id="CHEBI:33384"/>
        <dbReference type="EC" id="4.3.1.17"/>
    </reaction>
</comment>
<accession>A0A0H5BYE4</accession>
<evidence type="ECO:0000256" key="3">
    <source>
        <dbReference type="ARBA" id="ARBA00004742"/>
    </source>
</evidence>
<evidence type="ECO:0000256" key="4">
    <source>
        <dbReference type="ARBA" id="ARBA00010869"/>
    </source>
</evidence>
<protein>
    <recommendedName>
        <fullName evidence="5">L-serine ammonia-lyase</fullName>
        <ecNumber evidence="5">4.3.1.17</ecNumber>
    </recommendedName>
</protein>
<evidence type="ECO:0000256" key="10">
    <source>
        <dbReference type="ARBA" id="ARBA00049406"/>
    </source>
</evidence>
<reference evidence="13" key="1">
    <citation type="journal article" date="2015" name="J. Biotechnol.">
        <title>The structure of the Cyberlindnera jadinii genome and its relation to Candida utilis analyzed by the occurrence of single nucleotide polymorphisms.</title>
        <authorList>
            <person name="Rupp O."/>
            <person name="Brinkrolf K."/>
            <person name="Buerth C."/>
            <person name="Kunigo M."/>
            <person name="Schneider J."/>
            <person name="Jaenicke S."/>
            <person name="Goesmann A."/>
            <person name="Puehler A."/>
            <person name="Jaeger K.-E."/>
            <person name="Ernst J.F."/>
        </authorList>
    </citation>
    <scope>NUCLEOTIDE SEQUENCE [LARGE SCALE GENOMIC DNA]</scope>
    <source>
        <strain evidence="13">ATCC 18201 / CBS 1600 / BCRC 20928 / JCM 3617 / NBRC 0987 / NRRL Y-1542</strain>
    </source>
</reference>
<dbReference type="InterPro" id="IPR050147">
    <property type="entry name" value="Ser/Thr_Dehydratase"/>
</dbReference>
<comment type="pathway">
    <text evidence="3">Carbohydrate biosynthesis; gluconeogenesis.</text>
</comment>
<dbReference type="FunFam" id="3.40.50.1100:FF:000040">
    <property type="entry name" value="L-serine dehydratase, putative"/>
    <property type="match status" value="1"/>
</dbReference>
<dbReference type="GO" id="GO:0005737">
    <property type="term" value="C:cytoplasm"/>
    <property type="evidence" value="ECO:0007669"/>
    <property type="project" value="UniProtKB-SubCell"/>
</dbReference>
<dbReference type="Gene3D" id="3.40.50.1100">
    <property type="match status" value="2"/>
</dbReference>
<name>A0A0H5BYE4_CYBJN</name>
<dbReference type="GO" id="GO:0006567">
    <property type="term" value="P:L-threonine catabolic process"/>
    <property type="evidence" value="ECO:0007669"/>
    <property type="project" value="TreeGrafter"/>
</dbReference>
<dbReference type="PANTHER" id="PTHR48078:SF2">
    <property type="entry name" value="CATABOLIC L-SERINE_THREONINE DEHYDRATASE"/>
    <property type="match status" value="1"/>
</dbReference>
<keyword evidence="9" id="KW-0456">Lyase</keyword>
<dbReference type="InterPro" id="IPR001926">
    <property type="entry name" value="TrpB-like_PALP"/>
</dbReference>
<dbReference type="GO" id="GO:0030170">
    <property type="term" value="F:pyridoxal phosphate binding"/>
    <property type="evidence" value="ECO:0007669"/>
    <property type="project" value="InterPro"/>
</dbReference>
<dbReference type="PROSITE" id="PS00165">
    <property type="entry name" value="DEHYDRATASE_SER_THR"/>
    <property type="match status" value="1"/>
</dbReference>
<dbReference type="InterPro" id="IPR036052">
    <property type="entry name" value="TrpB-like_PALP_sf"/>
</dbReference>
<feature type="domain" description="Tryptophan synthase beta chain-like PALP" evidence="11">
    <location>
        <begin position="29"/>
        <end position="338"/>
    </location>
</feature>
<evidence type="ECO:0000256" key="1">
    <source>
        <dbReference type="ARBA" id="ARBA00001933"/>
    </source>
</evidence>
<dbReference type="InterPro" id="IPR000634">
    <property type="entry name" value="Ser/Thr_deHydtase_PyrdxlP-BS"/>
</dbReference>
<dbReference type="EMBL" id="CDQK01000001">
    <property type="protein sequence ID" value="CEP20505.1"/>
    <property type="molecule type" value="Genomic_DNA"/>
</dbReference>
<sequence>MPASTTANTIIKNFKQPLTQSLLQSLKPYVKTPLVYSPRLSQQAKCHIRLKQEFTQPSGSYKLRGLSHLVAKRLQSLSPAQLAQKPVRVVAASGGNAGNAVALAASFYNVDATVVVPTCTTESMKSKISGNGAQLITAGNTIGEADEYLQAVLIPSLEEDYTVVYCHPYNIPEIWEGHSSMVDEIVAQLRSEGSLNRLKGVVCSVGGGGLYNGLVQGLKKHGLTHVPIVTLETDSVPTFQAAIDRGEPVTLSSFNSIATSLACPYITQQSLDNYHNHETFNHLVSDVQAANACLRFCVDYNIIVEPACGVALCSVYEDIIHKSLRLSEDDIVVVVVCGGSATSMQDLVKYQQMYSS</sequence>
<dbReference type="GO" id="GO:0006094">
    <property type="term" value="P:gluconeogenesis"/>
    <property type="evidence" value="ECO:0007669"/>
    <property type="project" value="UniProtKB-KW"/>
</dbReference>
<dbReference type="GO" id="GO:0009097">
    <property type="term" value="P:isoleucine biosynthetic process"/>
    <property type="evidence" value="ECO:0007669"/>
    <property type="project" value="TreeGrafter"/>
</dbReference>
<evidence type="ECO:0000259" key="11">
    <source>
        <dbReference type="Pfam" id="PF00291"/>
    </source>
</evidence>
<proteinExistence type="inferred from homology"/>
<dbReference type="Proteomes" id="UP000038830">
    <property type="component" value="Unassembled WGS sequence"/>
</dbReference>
<dbReference type="GO" id="GO:0003941">
    <property type="term" value="F:L-serine ammonia-lyase activity"/>
    <property type="evidence" value="ECO:0007669"/>
    <property type="project" value="UniProtKB-EC"/>
</dbReference>
<evidence type="ECO:0000256" key="6">
    <source>
        <dbReference type="ARBA" id="ARBA00022432"/>
    </source>
</evidence>
<evidence type="ECO:0000313" key="12">
    <source>
        <dbReference type="EMBL" id="CEP20505.1"/>
    </source>
</evidence>
<keyword evidence="7" id="KW-0963">Cytoplasm</keyword>
<evidence type="ECO:0000256" key="8">
    <source>
        <dbReference type="ARBA" id="ARBA00022898"/>
    </source>
</evidence>
<evidence type="ECO:0000256" key="2">
    <source>
        <dbReference type="ARBA" id="ARBA00004496"/>
    </source>
</evidence>
<dbReference type="SUPFAM" id="SSF53686">
    <property type="entry name" value="Tryptophan synthase beta subunit-like PLP-dependent enzymes"/>
    <property type="match status" value="1"/>
</dbReference>
<evidence type="ECO:0000313" key="13">
    <source>
        <dbReference type="Proteomes" id="UP000038830"/>
    </source>
</evidence>
<dbReference type="GO" id="GO:0004794">
    <property type="term" value="F:threonine deaminase activity"/>
    <property type="evidence" value="ECO:0007669"/>
    <property type="project" value="TreeGrafter"/>
</dbReference>
<organism evidence="12 13">
    <name type="scientific">Cyberlindnera jadinii (strain ATCC 18201 / CBS 1600 / BCRC 20928 / JCM 3617 / NBRC 0987 / NRRL Y-1542)</name>
    <name type="common">Torula yeast</name>
    <name type="synonym">Candida utilis</name>
    <dbReference type="NCBI Taxonomy" id="983966"/>
    <lineage>
        <taxon>Eukaryota</taxon>
        <taxon>Fungi</taxon>
        <taxon>Dikarya</taxon>
        <taxon>Ascomycota</taxon>
        <taxon>Saccharomycotina</taxon>
        <taxon>Saccharomycetes</taxon>
        <taxon>Phaffomycetales</taxon>
        <taxon>Phaffomycetaceae</taxon>
        <taxon>Cyberlindnera</taxon>
    </lineage>
</organism>